<keyword evidence="3" id="KW-0808">Transferase</keyword>
<evidence type="ECO:0000256" key="2">
    <source>
        <dbReference type="ARBA" id="ARBA00022676"/>
    </source>
</evidence>
<dbReference type="Proteomes" id="UP000622890">
    <property type="component" value="Unassembled WGS sequence"/>
</dbReference>
<evidence type="ECO:0000256" key="1">
    <source>
        <dbReference type="ARBA" id="ARBA00006739"/>
    </source>
</evidence>
<sequence length="269" mass="29845">MFSVLISVYRKDDPVYFSEALGSLVRQLQYIREVVMVKDGPIGAELEAVIASYRDALPIREVPLPQNVGLARALNAGLAHCRSEWVFRFDADDLCLPGRAALQWAAISCGALDIVGGQIQECDPATLAVTGVRKVPCQPADIRRFLRRRNPFNHMTVCYRKSFIERIGGYPDIPLKEDYALWAKAVAAGARVANMPDVVVRARAGRDMVTRRGGIGYAKSEIALQWFLRKNGIKSTLASLADGLARAMVFVAPVSLRHIVFRRYLRQSA</sequence>
<evidence type="ECO:0000256" key="3">
    <source>
        <dbReference type="ARBA" id="ARBA00022679"/>
    </source>
</evidence>
<dbReference type="Gene3D" id="3.90.550.10">
    <property type="entry name" value="Spore Coat Polysaccharide Biosynthesis Protein SpsA, Chain A"/>
    <property type="match status" value="1"/>
</dbReference>
<dbReference type="EMBL" id="JAEPBG010000008">
    <property type="protein sequence ID" value="MBK4736712.1"/>
    <property type="molecule type" value="Genomic_DNA"/>
</dbReference>
<dbReference type="RefSeq" id="WP_200594401.1">
    <property type="nucleotide sequence ID" value="NZ_JAEPBG010000008.1"/>
</dbReference>
<dbReference type="AlphaFoldDB" id="A0A934T0S6"/>
<gene>
    <name evidence="5" type="ORF">JJB74_18965</name>
</gene>
<reference evidence="5" key="1">
    <citation type="submission" date="2021-01" db="EMBL/GenBank/DDBJ databases">
        <title>Genome sequence of strain Noviherbaspirillum sp. DKR-6.</title>
        <authorList>
            <person name="Chaudhary D.K."/>
        </authorList>
    </citation>
    <scope>NUCLEOTIDE SEQUENCE</scope>
    <source>
        <strain evidence="5">DKR-6</strain>
    </source>
</reference>
<dbReference type="PANTHER" id="PTHR43685:SF5">
    <property type="entry name" value="GLYCOSYLTRANSFERASE EPSE-RELATED"/>
    <property type="match status" value="1"/>
</dbReference>
<dbReference type="InterPro" id="IPR001173">
    <property type="entry name" value="Glyco_trans_2-like"/>
</dbReference>
<dbReference type="SUPFAM" id="SSF53448">
    <property type="entry name" value="Nucleotide-diphospho-sugar transferases"/>
    <property type="match status" value="1"/>
</dbReference>
<proteinExistence type="inferred from homology"/>
<dbReference type="InterPro" id="IPR029044">
    <property type="entry name" value="Nucleotide-diphossugar_trans"/>
</dbReference>
<evidence type="ECO:0000259" key="4">
    <source>
        <dbReference type="Pfam" id="PF00535"/>
    </source>
</evidence>
<protein>
    <submittedName>
        <fullName evidence="5">Glycosyltransferase</fullName>
    </submittedName>
</protein>
<dbReference type="InterPro" id="IPR050834">
    <property type="entry name" value="Glycosyltransf_2"/>
</dbReference>
<dbReference type="PANTHER" id="PTHR43685">
    <property type="entry name" value="GLYCOSYLTRANSFERASE"/>
    <property type="match status" value="1"/>
</dbReference>
<name>A0A934T0S6_9BURK</name>
<feature type="domain" description="Glycosyltransferase 2-like" evidence="4">
    <location>
        <begin position="3"/>
        <end position="160"/>
    </location>
</feature>
<evidence type="ECO:0000313" key="6">
    <source>
        <dbReference type="Proteomes" id="UP000622890"/>
    </source>
</evidence>
<evidence type="ECO:0000313" key="5">
    <source>
        <dbReference type="EMBL" id="MBK4736712.1"/>
    </source>
</evidence>
<dbReference type="GO" id="GO:0016757">
    <property type="term" value="F:glycosyltransferase activity"/>
    <property type="evidence" value="ECO:0007669"/>
    <property type="project" value="UniProtKB-KW"/>
</dbReference>
<keyword evidence="6" id="KW-1185">Reference proteome</keyword>
<accession>A0A934T0S6</accession>
<dbReference type="Pfam" id="PF00535">
    <property type="entry name" value="Glycos_transf_2"/>
    <property type="match status" value="1"/>
</dbReference>
<organism evidence="5 6">
    <name type="scientific">Noviherbaspirillum pedocola</name>
    <dbReference type="NCBI Taxonomy" id="2801341"/>
    <lineage>
        <taxon>Bacteria</taxon>
        <taxon>Pseudomonadati</taxon>
        <taxon>Pseudomonadota</taxon>
        <taxon>Betaproteobacteria</taxon>
        <taxon>Burkholderiales</taxon>
        <taxon>Oxalobacteraceae</taxon>
        <taxon>Noviherbaspirillum</taxon>
    </lineage>
</organism>
<keyword evidence="2" id="KW-0328">Glycosyltransferase</keyword>
<comment type="similarity">
    <text evidence="1">Belongs to the glycosyltransferase 2 family.</text>
</comment>
<comment type="caution">
    <text evidence="5">The sequence shown here is derived from an EMBL/GenBank/DDBJ whole genome shotgun (WGS) entry which is preliminary data.</text>
</comment>